<dbReference type="Gene3D" id="3.40.50.720">
    <property type="entry name" value="NAD(P)-binding Rossmann-like Domain"/>
    <property type="match status" value="1"/>
</dbReference>
<organism evidence="5 6">
    <name type="scientific">Rhodocollybia butyracea</name>
    <dbReference type="NCBI Taxonomy" id="206335"/>
    <lineage>
        <taxon>Eukaryota</taxon>
        <taxon>Fungi</taxon>
        <taxon>Dikarya</taxon>
        <taxon>Basidiomycota</taxon>
        <taxon>Agaricomycotina</taxon>
        <taxon>Agaricomycetes</taxon>
        <taxon>Agaricomycetidae</taxon>
        <taxon>Agaricales</taxon>
        <taxon>Marasmiineae</taxon>
        <taxon>Omphalotaceae</taxon>
        <taxon>Rhodocollybia</taxon>
    </lineage>
</organism>
<keyword evidence="2" id="KW-0521">NADP</keyword>
<dbReference type="EMBL" id="JADNRY010000115">
    <property type="protein sequence ID" value="KAF9064810.1"/>
    <property type="molecule type" value="Genomic_DNA"/>
</dbReference>
<dbReference type="SUPFAM" id="SSF51735">
    <property type="entry name" value="NAD(P)-binding Rossmann-fold domains"/>
    <property type="match status" value="1"/>
</dbReference>
<keyword evidence="6" id="KW-1185">Reference proteome</keyword>
<dbReference type="PANTHER" id="PTHR47706">
    <property type="entry name" value="NMRA-LIKE FAMILY PROTEIN"/>
    <property type="match status" value="1"/>
</dbReference>
<dbReference type="InterPro" id="IPR008030">
    <property type="entry name" value="NmrA-like"/>
</dbReference>
<protein>
    <recommendedName>
        <fullName evidence="4">NmrA-like domain-containing protein</fullName>
    </recommendedName>
</protein>
<dbReference type="GO" id="GO:0016491">
    <property type="term" value="F:oxidoreductase activity"/>
    <property type="evidence" value="ECO:0007669"/>
    <property type="project" value="UniProtKB-KW"/>
</dbReference>
<sequence>MSAKSIALIGVGGIGTHILRAFTNLSNGPKIVVFTRSESKEKPLLPDDLASVPVVPVDYADVSALTGVLKAHAVDVIISTVPMPAGEKAQYALADAAKAAGSVKLFAPSEWGIPTEGAKERGEVSWFAVKDEFVEYLKSIEMPYTRFYIGFGMSYVPWLTGMDVTDSVHVVGTGEELLTLTSETDAGGFTAHVLTNYSLTSPKLVNQSLRLKGQTVTLREAAQIYSKPVVFIPEGGQIPARSERELYLKTVLQTEAAGGRLNTGWDRRTWTYDPELEGSANKLWDGHVWETLESTIGQT</sequence>
<dbReference type="PANTHER" id="PTHR47706:SF4">
    <property type="entry name" value="NMRA-LIKE DOMAIN-CONTAINING PROTEIN"/>
    <property type="match status" value="1"/>
</dbReference>
<evidence type="ECO:0000313" key="6">
    <source>
        <dbReference type="Proteomes" id="UP000772434"/>
    </source>
</evidence>
<evidence type="ECO:0000256" key="1">
    <source>
        <dbReference type="ARBA" id="ARBA00005725"/>
    </source>
</evidence>
<evidence type="ECO:0000259" key="4">
    <source>
        <dbReference type="Pfam" id="PF05368"/>
    </source>
</evidence>
<evidence type="ECO:0000256" key="2">
    <source>
        <dbReference type="ARBA" id="ARBA00022857"/>
    </source>
</evidence>
<dbReference type="Proteomes" id="UP000772434">
    <property type="component" value="Unassembled WGS sequence"/>
</dbReference>
<proteinExistence type="inferred from homology"/>
<accession>A0A9P5PMN1</accession>
<comment type="caution">
    <text evidence="5">The sequence shown here is derived from an EMBL/GenBank/DDBJ whole genome shotgun (WGS) entry which is preliminary data.</text>
</comment>
<dbReference type="InterPro" id="IPR036291">
    <property type="entry name" value="NAD(P)-bd_dom_sf"/>
</dbReference>
<keyword evidence="3" id="KW-0560">Oxidoreductase</keyword>
<reference evidence="5" key="1">
    <citation type="submission" date="2020-11" db="EMBL/GenBank/DDBJ databases">
        <authorList>
            <consortium name="DOE Joint Genome Institute"/>
            <person name="Ahrendt S."/>
            <person name="Riley R."/>
            <person name="Andreopoulos W."/>
            <person name="Labutti K."/>
            <person name="Pangilinan J."/>
            <person name="Ruiz-Duenas F.J."/>
            <person name="Barrasa J.M."/>
            <person name="Sanchez-Garcia M."/>
            <person name="Camarero S."/>
            <person name="Miyauchi S."/>
            <person name="Serrano A."/>
            <person name="Linde D."/>
            <person name="Babiker R."/>
            <person name="Drula E."/>
            <person name="Ayuso-Fernandez I."/>
            <person name="Pacheco R."/>
            <person name="Padilla G."/>
            <person name="Ferreira P."/>
            <person name="Barriuso J."/>
            <person name="Kellner H."/>
            <person name="Castanera R."/>
            <person name="Alfaro M."/>
            <person name="Ramirez L."/>
            <person name="Pisabarro A.G."/>
            <person name="Kuo A."/>
            <person name="Tritt A."/>
            <person name="Lipzen A."/>
            <person name="He G."/>
            <person name="Yan M."/>
            <person name="Ng V."/>
            <person name="Cullen D."/>
            <person name="Martin F."/>
            <person name="Rosso M.-N."/>
            <person name="Henrissat B."/>
            <person name="Hibbett D."/>
            <person name="Martinez A.T."/>
            <person name="Grigoriev I.V."/>
        </authorList>
    </citation>
    <scope>NUCLEOTIDE SEQUENCE</scope>
    <source>
        <strain evidence="5">AH 40177</strain>
    </source>
</reference>
<evidence type="ECO:0000313" key="5">
    <source>
        <dbReference type="EMBL" id="KAF9064810.1"/>
    </source>
</evidence>
<dbReference type="Pfam" id="PF05368">
    <property type="entry name" value="NmrA"/>
    <property type="match status" value="1"/>
</dbReference>
<feature type="domain" description="NmrA-like" evidence="4">
    <location>
        <begin position="4"/>
        <end position="228"/>
    </location>
</feature>
<dbReference type="AlphaFoldDB" id="A0A9P5PMN1"/>
<evidence type="ECO:0000256" key="3">
    <source>
        <dbReference type="ARBA" id="ARBA00023002"/>
    </source>
</evidence>
<name>A0A9P5PMN1_9AGAR</name>
<gene>
    <name evidence="5" type="ORF">BDP27DRAFT_1366929</name>
</gene>
<dbReference type="InterPro" id="IPR051609">
    <property type="entry name" value="NmrA/Isoflavone_reductase-like"/>
</dbReference>
<comment type="similarity">
    <text evidence="1">Belongs to the NmrA-type oxidoreductase family. Isoflavone reductase subfamily.</text>
</comment>
<dbReference type="OrthoDB" id="5283654at2759"/>